<keyword evidence="2" id="KW-1185">Reference proteome</keyword>
<dbReference type="AlphaFoldDB" id="A0A512I9M2"/>
<sequence>MELIDGAVSVDSTVDRARQHAANLTGDAPMVPHLLAGLRVARHGPGRPRTRPAAPAR</sequence>
<evidence type="ECO:0000313" key="1">
    <source>
        <dbReference type="EMBL" id="GEO94390.1"/>
    </source>
</evidence>
<protein>
    <submittedName>
        <fullName evidence="1">Uncharacterized protein</fullName>
    </submittedName>
</protein>
<comment type="caution">
    <text evidence="1">The sequence shown here is derived from an EMBL/GenBank/DDBJ whole genome shotgun (WGS) entry which is preliminary data.</text>
</comment>
<evidence type="ECO:0000313" key="2">
    <source>
        <dbReference type="Proteomes" id="UP000321103"/>
    </source>
</evidence>
<reference evidence="1 2" key="1">
    <citation type="submission" date="2019-07" db="EMBL/GenBank/DDBJ databases">
        <title>Whole genome shotgun sequence of Kocuria turfanensis NBRC 107627.</title>
        <authorList>
            <person name="Hosoyama A."/>
            <person name="Uohara A."/>
            <person name="Ohji S."/>
            <person name="Ichikawa N."/>
        </authorList>
    </citation>
    <scope>NUCLEOTIDE SEQUENCE [LARGE SCALE GENOMIC DNA]</scope>
    <source>
        <strain evidence="1 2">NBRC 107627</strain>
    </source>
</reference>
<gene>
    <name evidence="1" type="ORF">KTU01_05130</name>
</gene>
<dbReference type="EMBL" id="BJZS01000016">
    <property type="protein sequence ID" value="GEO94390.1"/>
    <property type="molecule type" value="Genomic_DNA"/>
</dbReference>
<name>A0A512I9M2_9MICC</name>
<organism evidence="1 2">
    <name type="scientific">Kocuria turfanensis</name>
    <dbReference type="NCBI Taxonomy" id="388357"/>
    <lineage>
        <taxon>Bacteria</taxon>
        <taxon>Bacillati</taxon>
        <taxon>Actinomycetota</taxon>
        <taxon>Actinomycetes</taxon>
        <taxon>Micrococcales</taxon>
        <taxon>Micrococcaceae</taxon>
        <taxon>Kocuria</taxon>
    </lineage>
</organism>
<dbReference type="RefSeq" id="WP_157093457.1">
    <property type="nucleotide sequence ID" value="NZ_BJZS01000016.1"/>
</dbReference>
<accession>A0A512I9M2</accession>
<dbReference type="Proteomes" id="UP000321103">
    <property type="component" value="Unassembled WGS sequence"/>
</dbReference>
<proteinExistence type="predicted"/>